<gene>
    <name evidence="4" type="ORF">KEC16_17350</name>
</gene>
<keyword evidence="3" id="KW-0732">Signal</keyword>
<name>A0ABS5IGD5_9PROT</name>
<keyword evidence="5" id="KW-1185">Reference proteome</keyword>
<organism evidence="4 5">
    <name type="scientific">Magnetospirillum sulfuroxidans</name>
    <dbReference type="NCBI Taxonomy" id="611300"/>
    <lineage>
        <taxon>Bacteria</taxon>
        <taxon>Pseudomonadati</taxon>
        <taxon>Pseudomonadota</taxon>
        <taxon>Alphaproteobacteria</taxon>
        <taxon>Rhodospirillales</taxon>
        <taxon>Rhodospirillaceae</taxon>
        <taxon>Magnetospirillum</taxon>
    </lineage>
</organism>
<keyword evidence="2" id="KW-0812">Transmembrane</keyword>
<accession>A0ABS5IGD5</accession>
<keyword evidence="2" id="KW-1133">Transmembrane helix</keyword>
<dbReference type="RefSeq" id="WP_211551278.1">
    <property type="nucleotide sequence ID" value="NZ_JAGTUF010000024.1"/>
</dbReference>
<dbReference type="EMBL" id="JAGTUF010000024">
    <property type="protein sequence ID" value="MBR9973496.1"/>
    <property type="molecule type" value="Genomic_DNA"/>
</dbReference>
<comment type="caution">
    <text evidence="4">The sequence shown here is derived from an EMBL/GenBank/DDBJ whole genome shotgun (WGS) entry which is preliminary data.</text>
</comment>
<feature type="chain" id="PRO_5046386115" evidence="3">
    <location>
        <begin position="21"/>
        <end position="278"/>
    </location>
</feature>
<feature type="region of interest" description="Disordered" evidence="1">
    <location>
        <begin position="29"/>
        <end position="56"/>
    </location>
</feature>
<feature type="transmembrane region" description="Helical" evidence="2">
    <location>
        <begin position="111"/>
        <end position="136"/>
    </location>
</feature>
<evidence type="ECO:0000313" key="4">
    <source>
        <dbReference type="EMBL" id="MBR9973496.1"/>
    </source>
</evidence>
<dbReference type="Proteomes" id="UP000680714">
    <property type="component" value="Unassembled WGS sequence"/>
</dbReference>
<evidence type="ECO:0000313" key="5">
    <source>
        <dbReference type="Proteomes" id="UP000680714"/>
    </source>
</evidence>
<evidence type="ECO:0000256" key="3">
    <source>
        <dbReference type="SAM" id="SignalP"/>
    </source>
</evidence>
<evidence type="ECO:0000256" key="1">
    <source>
        <dbReference type="SAM" id="MobiDB-lite"/>
    </source>
</evidence>
<sequence length="278" mass="29139">MSPSRLLTLAFLLIAAPVWAQAPTPLTAPIQDKPPIAATEDRPVVEDERPDFQPLRPVEPEEAAPAIIPVVPAAPARPPIAPPLATMPPPAAPLVAHAPAEQPSLMPVIPAWAVALLLVAGAMLSGLLGVVAARSMRRAELNERRRSVAASLAVEMETRRLAFDAVPLPPNVDAGVSFVSAVISMAGIDCAFRAAQGSLFLLAPPLAANVSVHYAAVQRVADFVKGQSMAAAVRMLQANRLGGHPCPDAGAMREAHVEMAAAFRGLDKVILSLRALQR</sequence>
<reference evidence="4 5" key="1">
    <citation type="submission" date="2021-04" db="EMBL/GenBank/DDBJ databases">
        <title>Magnetospirillum sulfuroxidans sp. nov., a facultative chemolithoautotrophic sulfur-oxidizing alphaproteobacterium isolated from freshwater sediment and proposals for Paramagetospirillum gen. nov., and Magnetospirillaceae fam. nov.</title>
        <authorList>
            <person name="Koziaeva V."/>
            <person name="Geelhoed J.S."/>
            <person name="Sorokin D.Y."/>
            <person name="Grouzdev D.S."/>
        </authorList>
    </citation>
    <scope>NUCLEOTIDE SEQUENCE [LARGE SCALE GENOMIC DNA]</scope>
    <source>
        <strain evidence="4 5">J10</strain>
    </source>
</reference>
<protein>
    <submittedName>
        <fullName evidence="4">Uncharacterized protein</fullName>
    </submittedName>
</protein>
<feature type="signal peptide" evidence="3">
    <location>
        <begin position="1"/>
        <end position="20"/>
    </location>
</feature>
<keyword evidence="2" id="KW-0472">Membrane</keyword>
<proteinExistence type="predicted"/>
<evidence type="ECO:0000256" key="2">
    <source>
        <dbReference type="SAM" id="Phobius"/>
    </source>
</evidence>
<feature type="compositionally biased region" description="Basic and acidic residues" evidence="1">
    <location>
        <begin position="39"/>
        <end position="51"/>
    </location>
</feature>